<evidence type="ECO:0000313" key="2">
    <source>
        <dbReference type="Proteomes" id="UP000827872"/>
    </source>
</evidence>
<accession>A0ACB8EUQ1</accession>
<evidence type="ECO:0000313" key="1">
    <source>
        <dbReference type="EMBL" id="KAH7996486.1"/>
    </source>
</evidence>
<name>A0ACB8EUQ1_9SAUR</name>
<gene>
    <name evidence="1" type="ORF">K3G42_006842</name>
</gene>
<comment type="caution">
    <text evidence="1">The sequence shown here is derived from an EMBL/GenBank/DDBJ whole genome shotgun (WGS) entry which is preliminary data.</text>
</comment>
<reference evidence="1" key="1">
    <citation type="submission" date="2021-08" db="EMBL/GenBank/DDBJ databases">
        <title>The first chromosome-level gecko genome reveals the dynamic sex chromosomes of Neotropical dwarf geckos (Sphaerodactylidae: Sphaerodactylus).</title>
        <authorList>
            <person name="Pinto B.J."/>
            <person name="Keating S.E."/>
            <person name="Gamble T."/>
        </authorList>
    </citation>
    <scope>NUCLEOTIDE SEQUENCE</scope>
    <source>
        <strain evidence="1">TG3544</strain>
    </source>
</reference>
<proteinExistence type="predicted"/>
<dbReference type="EMBL" id="CM037628">
    <property type="protein sequence ID" value="KAH7996486.1"/>
    <property type="molecule type" value="Genomic_DNA"/>
</dbReference>
<protein>
    <submittedName>
        <fullName evidence="1">Uncharacterized protein</fullName>
    </submittedName>
</protein>
<organism evidence="1 2">
    <name type="scientific">Sphaerodactylus townsendi</name>
    <dbReference type="NCBI Taxonomy" id="933632"/>
    <lineage>
        <taxon>Eukaryota</taxon>
        <taxon>Metazoa</taxon>
        <taxon>Chordata</taxon>
        <taxon>Craniata</taxon>
        <taxon>Vertebrata</taxon>
        <taxon>Euteleostomi</taxon>
        <taxon>Lepidosauria</taxon>
        <taxon>Squamata</taxon>
        <taxon>Bifurcata</taxon>
        <taxon>Gekkota</taxon>
        <taxon>Sphaerodactylidae</taxon>
        <taxon>Sphaerodactylus</taxon>
    </lineage>
</organism>
<dbReference type="Proteomes" id="UP000827872">
    <property type="component" value="Linkage Group LG15"/>
</dbReference>
<keyword evidence="2" id="KW-1185">Reference proteome</keyword>
<sequence>MRIIQCFNGLLKALALNLSNSARLQGKDLQCMYNSSLDFPVASFFDMIPWPFCLPRLNLMMHNTKKTSVYPTACSAILETFQPNNIDSSVEGSLLRLEEASSVAEWNHRTPAKYLPKYLPNKKAKSHRCPPCS</sequence>